<dbReference type="InterPro" id="IPR000182">
    <property type="entry name" value="GNAT_dom"/>
</dbReference>
<dbReference type="Gene3D" id="3.40.630.30">
    <property type="match status" value="1"/>
</dbReference>
<keyword evidence="1" id="KW-0808">Transferase</keyword>
<dbReference type="RefSeq" id="WP_035289413.1">
    <property type="nucleotide sequence ID" value="NZ_AYXG01000236.1"/>
</dbReference>
<evidence type="ECO:0000313" key="5">
    <source>
        <dbReference type="Proteomes" id="UP000019277"/>
    </source>
</evidence>
<dbReference type="STRING" id="909613.UO65_6110"/>
<evidence type="ECO:0000313" key="4">
    <source>
        <dbReference type="EMBL" id="EWC58609.1"/>
    </source>
</evidence>
<protein>
    <submittedName>
        <fullName evidence="4">Sortase</fullName>
    </submittedName>
</protein>
<accession>W7IX71</accession>
<dbReference type="eggNOG" id="COG0454">
    <property type="taxonomic scope" value="Bacteria"/>
</dbReference>
<dbReference type="PANTHER" id="PTHR43877">
    <property type="entry name" value="AMINOALKYLPHOSPHONATE N-ACETYLTRANSFERASE-RELATED-RELATED"/>
    <property type="match status" value="1"/>
</dbReference>
<dbReference type="CDD" id="cd04301">
    <property type="entry name" value="NAT_SF"/>
    <property type="match status" value="1"/>
</dbReference>
<dbReference type="PROSITE" id="PS51186">
    <property type="entry name" value="GNAT"/>
    <property type="match status" value="1"/>
</dbReference>
<dbReference type="SUPFAM" id="SSF55729">
    <property type="entry name" value="Acyl-CoA N-acyltransferases (Nat)"/>
    <property type="match status" value="1"/>
</dbReference>
<proteinExistence type="predicted"/>
<evidence type="ECO:0000259" key="3">
    <source>
        <dbReference type="PROSITE" id="PS51186"/>
    </source>
</evidence>
<dbReference type="InterPro" id="IPR050832">
    <property type="entry name" value="Bact_Acetyltransf"/>
</dbReference>
<comment type="caution">
    <text evidence="4">The sequence shown here is derived from an EMBL/GenBank/DDBJ whole genome shotgun (WGS) entry which is preliminary data.</text>
</comment>
<keyword evidence="2" id="KW-0012">Acyltransferase</keyword>
<name>W7IX71_9PSEU</name>
<reference evidence="4 5" key="1">
    <citation type="journal article" date="2014" name="Genome Announc.">
        <title>Draft Genome Sequence of the Antitrypanosomally Active Sponge-Associated Bacterium Actinokineospora sp. Strain EG49.</title>
        <authorList>
            <person name="Harjes J."/>
            <person name="Ryu T."/>
            <person name="Abdelmohsen U.R."/>
            <person name="Moitinho-Silva L."/>
            <person name="Horn H."/>
            <person name="Ravasi T."/>
            <person name="Hentschel U."/>
        </authorList>
    </citation>
    <scope>NUCLEOTIDE SEQUENCE [LARGE SCALE GENOMIC DNA]</scope>
    <source>
        <strain evidence="4 5">EG49</strain>
    </source>
</reference>
<evidence type="ECO:0000256" key="1">
    <source>
        <dbReference type="ARBA" id="ARBA00022679"/>
    </source>
</evidence>
<keyword evidence="5" id="KW-1185">Reference proteome</keyword>
<dbReference type="GO" id="GO:0016747">
    <property type="term" value="F:acyltransferase activity, transferring groups other than amino-acyl groups"/>
    <property type="evidence" value="ECO:0007669"/>
    <property type="project" value="InterPro"/>
</dbReference>
<dbReference type="AlphaFoldDB" id="W7IX71"/>
<organism evidence="4 5">
    <name type="scientific">Actinokineospora spheciospongiae</name>
    <dbReference type="NCBI Taxonomy" id="909613"/>
    <lineage>
        <taxon>Bacteria</taxon>
        <taxon>Bacillati</taxon>
        <taxon>Actinomycetota</taxon>
        <taxon>Actinomycetes</taxon>
        <taxon>Pseudonocardiales</taxon>
        <taxon>Pseudonocardiaceae</taxon>
        <taxon>Actinokineospora</taxon>
    </lineage>
</organism>
<dbReference type="Proteomes" id="UP000019277">
    <property type="component" value="Unassembled WGS sequence"/>
</dbReference>
<dbReference type="OrthoDB" id="7011037at2"/>
<gene>
    <name evidence="4" type="ORF">UO65_6110</name>
</gene>
<dbReference type="EMBL" id="AYXG01000236">
    <property type="protein sequence ID" value="EWC58609.1"/>
    <property type="molecule type" value="Genomic_DNA"/>
</dbReference>
<feature type="domain" description="N-acetyltransferase" evidence="3">
    <location>
        <begin position="7"/>
        <end position="170"/>
    </location>
</feature>
<dbReference type="InterPro" id="IPR016181">
    <property type="entry name" value="Acyl_CoA_acyltransferase"/>
</dbReference>
<evidence type="ECO:0000256" key="2">
    <source>
        <dbReference type="ARBA" id="ARBA00023315"/>
    </source>
</evidence>
<sequence>MPERVATDLRRGGLADLPAVLAMLDGAVDWLVARGRAGQWGERPLSERPARVTKIVRDHMVWLAEVAGEPVGAIMLQPAAPAHIPPASGPQLYVTLLVVDRRFAGHGIGRTLLDLAVSEARRLGLPVLRVDCFAGVDDRLVHYYRAAGFVEESRFDLNGWEGCVLSQRVLSTG</sequence>
<dbReference type="Pfam" id="PF00583">
    <property type="entry name" value="Acetyltransf_1"/>
    <property type="match status" value="1"/>
</dbReference>